<protein>
    <submittedName>
        <fullName evidence="1">AAA family ATPase</fullName>
    </submittedName>
</protein>
<comment type="caution">
    <text evidence="1">The sequence shown here is derived from an EMBL/GenBank/DDBJ whole genome shotgun (WGS) entry which is preliminary data.</text>
</comment>
<dbReference type="Gene3D" id="3.40.50.300">
    <property type="entry name" value="P-loop containing nucleotide triphosphate hydrolases"/>
    <property type="match status" value="1"/>
</dbReference>
<dbReference type="AlphaFoldDB" id="A0A364NX46"/>
<evidence type="ECO:0000313" key="2">
    <source>
        <dbReference type="Proteomes" id="UP000251075"/>
    </source>
</evidence>
<dbReference type="Proteomes" id="UP000251075">
    <property type="component" value="Unassembled WGS sequence"/>
</dbReference>
<dbReference type="Pfam" id="PF05621">
    <property type="entry name" value="TniB"/>
    <property type="match status" value="1"/>
</dbReference>
<sequence length="299" mass="33512">MVTPDLFALNPAPMLPLDFPQDELEGRIRRIRSPRYVAYEAGEAILGRLAWLYDHPKVVRPPCSLIYSDTNNGKTALAQKFVRDHSPAEDSPDFGKRPVVYAHAPPYADISGLYDAILRSLGAPYRSTARPQAKWDQLLQLLAAVGTRVLILDEVSNFLIGKVDQRSMVLNSLKSLSNELKIPVVAMGTQDAVRVFQTDQQLGNRFEPIGIPRWSVSREYALFVARYAQSLELRQESDFRSKELIGRIHAMSEGLTGETCKLLALAAETAIHTGREVIDMGTLDQVPWVMPSERRRTAR</sequence>
<dbReference type="InterPro" id="IPR027417">
    <property type="entry name" value="P-loop_NTPase"/>
</dbReference>
<keyword evidence="2" id="KW-1185">Reference proteome</keyword>
<dbReference type="EMBL" id="PGTO01000008">
    <property type="protein sequence ID" value="RAU21671.1"/>
    <property type="molecule type" value="Genomic_DNA"/>
</dbReference>
<dbReference type="OrthoDB" id="14765at2"/>
<dbReference type="SUPFAM" id="SSF52540">
    <property type="entry name" value="P-loop containing nucleoside triphosphate hydrolases"/>
    <property type="match status" value="1"/>
</dbReference>
<name>A0A364NX46_9PROT</name>
<reference evidence="1 2" key="1">
    <citation type="submission" date="2017-11" db="EMBL/GenBank/DDBJ databases">
        <title>Draft genome sequence of magnetotactic bacterium Magnetospirillum kuznetsovii LBB-42.</title>
        <authorList>
            <person name="Grouzdev D.S."/>
            <person name="Rysina M.S."/>
            <person name="Baslerov R.V."/>
            <person name="Koziaeva V."/>
        </authorList>
    </citation>
    <scope>NUCLEOTIDE SEQUENCE [LARGE SCALE GENOMIC DNA]</scope>
    <source>
        <strain evidence="1 2">LBB-42</strain>
    </source>
</reference>
<proteinExistence type="predicted"/>
<organism evidence="1 2">
    <name type="scientific">Paramagnetospirillum kuznetsovii</name>
    <dbReference type="NCBI Taxonomy" id="2053833"/>
    <lineage>
        <taxon>Bacteria</taxon>
        <taxon>Pseudomonadati</taxon>
        <taxon>Pseudomonadota</taxon>
        <taxon>Alphaproteobacteria</taxon>
        <taxon>Rhodospirillales</taxon>
        <taxon>Magnetospirillaceae</taxon>
        <taxon>Paramagnetospirillum</taxon>
    </lineage>
</organism>
<accession>A0A364NX46</accession>
<dbReference type="InterPro" id="IPR008868">
    <property type="entry name" value="TniB"/>
</dbReference>
<evidence type="ECO:0000313" key="1">
    <source>
        <dbReference type="EMBL" id="RAU21671.1"/>
    </source>
</evidence>
<gene>
    <name evidence="1" type="ORF">CU669_11880</name>
</gene>